<feature type="transmembrane region" description="Helical" evidence="8">
    <location>
        <begin position="80"/>
        <end position="97"/>
    </location>
</feature>
<feature type="transmembrane region" description="Helical" evidence="8">
    <location>
        <begin position="138"/>
        <end position="158"/>
    </location>
</feature>
<dbReference type="InterPro" id="IPR037294">
    <property type="entry name" value="ABC_BtuC-like"/>
</dbReference>
<dbReference type="Proteomes" id="UP000214760">
    <property type="component" value="Unassembled WGS sequence"/>
</dbReference>
<keyword evidence="5 8" id="KW-0812">Transmembrane</keyword>
<evidence type="ECO:0000313" key="9">
    <source>
        <dbReference type="EMBL" id="SFR77521.1"/>
    </source>
</evidence>
<dbReference type="PANTHER" id="PTHR30472">
    <property type="entry name" value="FERRIC ENTEROBACTIN TRANSPORT SYSTEM PERMEASE PROTEIN"/>
    <property type="match status" value="1"/>
</dbReference>
<name>A0A1I6JEX6_9FIRM</name>
<protein>
    <submittedName>
        <fullName evidence="9">Iron complex transport system permease protein</fullName>
    </submittedName>
</protein>
<dbReference type="GO" id="GO:0022857">
    <property type="term" value="F:transmembrane transporter activity"/>
    <property type="evidence" value="ECO:0007669"/>
    <property type="project" value="InterPro"/>
</dbReference>
<comment type="subcellular location">
    <subcellularLocation>
        <location evidence="1">Cell membrane</location>
        <topology evidence="1">Multi-pass membrane protein</topology>
    </subcellularLocation>
</comment>
<keyword evidence="3" id="KW-0813">Transport</keyword>
<comment type="similarity">
    <text evidence="2">Belongs to the binding-protein-dependent transport system permease family. FecCD subfamily.</text>
</comment>
<feature type="transmembrane region" description="Helical" evidence="8">
    <location>
        <begin position="165"/>
        <end position="190"/>
    </location>
</feature>
<feature type="transmembrane region" description="Helical" evidence="8">
    <location>
        <begin position="268"/>
        <end position="288"/>
    </location>
</feature>
<keyword evidence="6 8" id="KW-1133">Transmembrane helix</keyword>
<dbReference type="EMBL" id="FOZC01000007">
    <property type="protein sequence ID" value="SFR77521.1"/>
    <property type="molecule type" value="Genomic_DNA"/>
</dbReference>
<dbReference type="CDD" id="cd06550">
    <property type="entry name" value="TM_ABC_iron-siderophores_like"/>
    <property type="match status" value="1"/>
</dbReference>
<feature type="transmembrane region" description="Helical" evidence="8">
    <location>
        <begin position="300"/>
        <end position="322"/>
    </location>
</feature>
<evidence type="ECO:0000256" key="5">
    <source>
        <dbReference type="ARBA" id="ARBA00022692"/>
    </source>
</evidence>
<evidence type="ECO:0000256" key="2">
    <source>
        <dbReference type="ARBA" id="ARBA00007935"/>
    </source>
</evidence>
<evidence type="ECO:0000256" key="8">
    <source>
        <dbReference type="SAM" id="Phobius"/>
    </source>
</evidence>
<dbReference type="GO" id="GO:0005886">
    <property type="term" value="C:plasma membrane"/>
    <property type="evidence" value="ECO:0007669"/>
    <property type="project" value="UniProtKB-SubCell"/>
</dbReference>
<dbReference type="Gene3D" id="1.10.3470.10">
    <property type="entry name" value="ABC transporter involved in vitamin B12 uptake, BtuC"/>
    <property type="match status" value="1"/>
</dbReference>
<evidence type="ECO:0000256" key="6">
    <source>
        <dbReference type="ARBA" id="ARBA00022989"/>
    </source>
</evidence>
<dbReference type="SUPFAM" id="SSF81345">
    <property type="entry name" value="ABC transporter involved in vitamin B12 uptake, BtuC"/>
    <property type="match status" value="1"/>
</dbReference>
<evidence type="ECO:0000313" key="10">
    <source>
        <dbReference type="Proteomes" id="UP000214760"/>
    </source>
</evidence>
<accession>A0A1I6JEX6</accession>
<feature type="transmembrane region" description="Helical" evidence="8">
    <location>
        <begin position="109"/>
        <end position="132"/>
    </location>
</feature>
<feature type="transmembrane region" description="Helical" evidence="8">
    <location>
        <begin position="328"/>
        <end position="347"/>
    </location>
</feature>
<evidence type="ECO:0000256" key="1">
    <source>
        <dbReference type="ARBA" id="ARBA00004651"/>
    </source>
</evidence>
<reference evidence="9 10" key="1">
    <citation type="submission" date="2016-10" db="EMBL/GenBank/DDBJ databases">
        <authorList>
            <person name="de Groot N.N."/>
        </authorList>
    </citation>
    <scope>NUCLEOTIDE SEQUENCE [LARGE SCALE GENOMIC DNA]</scope>
    <source>
        <strain evidence="9 10">F</strain>
    </source>
</reference>
<evidence type="ECO:0000256" key="7">
    <source>
        <dbReference type="ARBA" id="ARBA00023136"/>
    </source>
</evidence>
<dbReference type="InterPro" id="IPR000522">
    <property type="entry name" value="ABC_transptr_permease_BtuC"/>
</dbReference>
<sequence length="357" mass="38370">MKSEYPGKEKSVSERERRFRRYTLVFSALAVLLFAVFLLNLSMGSQRIPMRDALEILAGKEDPSLETGRAILMKIRLPRILMALILGGALAVSGFLLQTFFANPIAGPFILGISSGAKMAVAVVMITVVTRFHTSSSGMLVLTAFFGALGATSMILLLSQRIRNMAALLVAGIMIGYICSAITDFLVTFAEDSQVANLRNWSMGSFSGMAWEDVRTAGCIIAAAFLVAFFLSKPMGAYQLGEAYAQSMGVNVRLFRAALILISSLLSAAVTAFAGPISFVGIAVPFLVRAAFGTAKPLIVIPGCFLAGAVFMALCDLIARMALSPMELNISTVTAIFGAPVVIFMMVRHRRDRHQEG</sequence>
<keyword evidence="4" id="KW-1003">Cell membrane</keyword>
<dbReference type="GO" id="GO:0033214">
    <property type="term" value="P:siderophore-iron import into cell"/>
    <property type="evidence" value="ECO:0007669"/>
    <property type="project" value="TreeGrafter"/>
</dbReference>
<dbReference type="PANTHER" id="PTHR30472:SF41">
    <property type="entry name" value="TRANSPORT SYSTEM PERMEASE PROTEIN"/>
    <property type="match status" value="1"/>
</dbReference>
<dbReference type="RefSeq" id="WP_031472501.1">
    <property type="nucleotide sequence ID" value="NZ_FOZC01000007.1"/>
</dbReference>
<organism evidence="9 10">
    <name type="scientific">[Clostridium] aminophilum</name>
    <dbReference type="NCBI Taxonomy" id="1526"/>
    <lineage>
        <taxon>Bacteria</taxon>
        <taxon>Bacillati</taxon>
        <taxon>Bacillota</taxon>
        <taxon>Clostridia</taxon>
        <taxon>Lachnospirales</taxon>
        <taxon>Lachnospiraceae</taxon>
    </lineage>
</organism>
<evidence type="ECO:0000256" key="3">
    <source>
        <dbReference type="ARBA" id="ARBA00022448"/>
    </source>
</evidence>
<evidence type="ECO:0000256" key="4">
    <source>
        <dbReference type="ARBA" id="ARBA00022475"/>
    </source>
</evidence>
<gene>
    <name evidence="9" type="ORF">SAMN02910262_01467</name>
</gene>
<feature type="transmembrane region" description="Helical" evidence="8">
    <location>
        <begin position="21"/>
        <end position="41"/>
    </location>
</feature>
<keyword evidence="7 8" id="KW-0472">Membrane</keyword>
<dbReference type="Pfam" id="PF01032">
    <property type="entry name" value="FecCD"/>
    <property type="match status" value="1"/>
</dbReference>
<dbReference type="AlphaFoldDB" id="A0A1I6JEX6"/>
<proteinExistence type="inferred from homology"/>
<feature type="transmembrane region" description="Helical" evidence="8">
    <location>
        <begin position="210"/>
        <end position="231"/>
    </location>
</feature>